<evidence type="ECO:0000256" key="12">
    <source>
        <dbReference type="RuleBase" id="RU362015"/>
    </source>
</evidence>
<dbReference type="Proteomes" id="UP001212841">
    <property type="component" value="Unassembled WGS sequence"/>
</dbReference>
<evidence type="ECO:0000313" key="18">
    <source>
        <dbReference type="Proteomes" id="UP001212841"/>
    </source>
</evidence>
<dbReference type="GO" id="GO:0030248">
    <property type="term" value="F:cellulose binding"/>
    <property type="evidence" value="ECO:0007669"/>
    <property type="project" value="InterPro"/>
</dbReference>
<dbReference type="PROSITE" id="PS00562">
    <property type="entry name" value="CBM1_1"/>
    <property type="match status" value="1"/>
</dbReference>
<dbReference type="InterPro" id="IPR035971">
    <property type="entry name" value="CBD_sf"/>
</dbReference>
<dbReference type="SMART" id="SM00236">
    <property type="entry name" value="fCBD"/>
    <property type="match status" value="1"/>
</dbReference>
<gene>
    <name evidence="17" type="ORF">HK097_003057</name>
</gene>
<keyword evidence="10 11" id="KW-0624">Polysaccharide degradation</keyword>
<organism evidence="17 18">
    <name type="scientific">Rhizophlyctis rosea</name>
    <dbReference type="NCBI Taxonomy" id="64517"/>
    <lineage>
        <taxon>Eukaryota</taxon>
        <taxon>Fungi</taxon>
        <taxon>Fungi incertae sedis</taxon>
        <taxon>Chytridiomycota</taxon>
        <taxon>Chytridiomycota incertae sedis</taxon>
        <taxon>Chytridiomycetes</taxon>
        <taxon>Rhizophlyctidales</taxon>
        <taxon>Rhizophlyctidaceae</taxon>
        <taxon>Rhizophlyctis</taxon>
    </lineage>
</organism>
<evidence type="ECO:0000256" key="1">
    <source>
        <dbReference type="ARBA" id="ARBA00000681"/>
    </source>
</evidence>
<evidence type="ECO:0000256" key="14">
    <source>
        <dbReference type="SAM" id="SignalP"/>
    </source>
</evidence>
<keyword evidence="9 11" id="KW-0326">Glycosidase</keyword>
<dbReference type="Pfam" id="PF00457">
    <property type="entry name" value="Glyco_hydro_11"/>
    <property type="match status" value="1"/>
</dbReference>
<dbReference type="InterPro" id="IPR013320">
    <property type="entry name" value="ConA-like_dom_sf"/>
</dbReference>
<dbReference type="GO" id="GO:0031176">
    <property type="term" value="F:endo-1,4-beta-xylanase activity"/>
    <property type="evidence" value="ECO:0007669"/>
    <property type="project" value="UniProtKB-UniRule"/>
</dbReference>
<dbReference type="PANTHER" id="PTHR46828:SF2">
    <property type="entry name" value="ENDO-1,4-BETA-XYLANASE A-RELATED"/>
    <property type="match status" value="1"/>
</dbReference>
<evidence type="ECO:0000256" key="3">
    <source>
        <dbReference type="ARBA" id="ARBA00007792"/>
    </source>
</evidence>
<dbReference type="SUPFAM" id="SSF57180">
    <property type="entry name" value="Cellulose-binding domain"/>
    <property type="match status" value="1"/>
</dbReference>
<keyword evidence="7 11" id="KW-0378">Hydrolase</keyword>
<sequence length="291" mass="30209">MVQATSLVLAAAAIGTVAAIPGGNSTTPLAKRAVTPNSTGTNNGYYYSWWSDGSGTATYTMGSGGQFAVTWQNSGNFVGGKGWATGTTNRVVSYSGSFNSPGNGYLTLYGWTRNALIEYYIVDSYGTYNPCQGGQKKGTVNTDGGTYDICLSTRTNQPSIDGTSTFQQYWSVRQSKRVGGTITVANHVNAWAAQGMRLGSSHSYQVLACEGYQSSGSCSINVGGSTSGGGQTTQPPQQTTTTRPTTTNGGGNTGNCSAKYGQCGGQGWAGATCCQSGSTCRASNQWYSQCL</sequence>
<keyword evidence="6 14" id="KW-0732">Signal</keyword>
<evidence type="ECO:0000313" key="17">
    <source>
        <dbReference type="EMBL" id="KAJ3056897.1"/>
    </source>
</evidence>
<evidence type="ECO:0000256" key="8">
    <source>
        <dbReference type="ARBA" id="ARBA00023277"/>
    </source>
</evidence>
<feature type="domain" description="GH11" evidence="16">
    <location>
        <begin position="33"/>
        <end position="223"/>
    </location>
</feature>
<dbReference type="PROSITE" id="PS00776">
    <property type="entry name" value="GH11_1"/>
    <property type="match status" value="1"/>
</dbReference>
<dbReference type="InterPro" id="IPR013319">
    <property type="entry name" value="GH11/12"/>
</dbReference>
<evidence type="ECO:0000256" key="11">
    <source>
        <dbReference type="PROSITE-ProRule" id="PRU01097"/>
    </source>
</evidence>
<protein>
    <recommendedName>
        <fullName evidence="4 11">Endo-1,4-beta-xylanase</fullName>
        <ecNumber evidence="4 11">3.2.1.8</ecNumber>
    </recommendedName>
</protein>
<dbReference type="InterPro" id="IPR033123">
    <property type="entry name" value="GH11_dom"/>
</dbReference>
<feature type="compositionally biased region" description="Low complexity" evidence="13">
    <location>
        <begin position="232"/>
        <end position="247"/>
    </location>
</feature>
<dbReference type="Pfam" id="PF00734">
    <property type="entry name" value="CBM_1"/>
    <property type="match status" value="1"/>
</dbReference>
<feature type="region of interest" description="Disordered" evidence="13">
    <location>
        <begin position="224"/>
        <end position="251"/>
    </location>
</feature>
<dbReference type="EC" id="3.2.1.8" evidence="4 11"/>
<keyword evidence="8 11" id="KW-0119">Carbohydrate metabolism</keyword>
<feature type="active site" description="Nucleophile" evidence="11">
    <location>
        <position position="118"/>
    </location>
</feature>
<keyword evidence="18" id="KW-1185">Reference proteome</keyword>
<dbReference type="GO" id="GO:0005576">
    <property type="term" value="C:extracellular region"/>
    <property type="evidence" value="ECO:0007669"/>
    <property type="project" value="InterPro"/>
</dbReference>
<dbReference type="PROSITE" id="PS51761">
    <property type="entry name" value="GH11_3"/>
    <property type="match status" value="1"/>
</dbReference>
<evidence type="ECO:0000256" key="5">
    <source>
        <dbReference type="ARBA" id="ARBA00022651"/>
    </source>
</evidence>
<comment type="similarity">
    <text evidence="3 11 12">Belongs to the glycosyl hydrolase 11 (cellulase G) family.</text>
</comment>
<dbReference type="PANTHER" id="PTHR46828">
    <property type="entry name" value="ENDO-1,4-BETA-XYLANASE A-RELATED"/>
    <property type="match status" value="1"/>
</dbReference>
<proteinExistence type="inferred from homology"/>
<evidence type="ECO:0000259" key="16">
    <source>
        <dbReference type="PROSITE" id="PS51761"/>
    </source>
</evidence>
<dbReference type="GO" id="GO:0045493">
    <property type="term" value="P:xylan catabolic process"/>
    <property type="evidence" value="ECO:0007669"/>
    <property type="project" value="UniProtKB-UniRule"/>
</dbReference>
<comment type="catalytic activity">
    <reaction evidence="1 11 12">
        <text>Endohydrolysis of (1-&gt;4)-beta-D-xylosidic linkages in xylans.</text>
        <dbReference type="EC" id="3.2.1.8"/>
    </reaction>
</comment>
<evidence type="ECO:0000256" key="13">
    <source>
        <dbReference type="SAM" id="MobiDB-lite"/>
    </source>
</evidence>
<comment type="caution">
    <text evidence="17">The sequence shown here is derived from an EMBL/GenBank/DDBJ whole genome shotgun (WGS) entry which is preliminary data.</text>
</comment>
<dbReference type="Gene3D" id="2.60.120.180">
    <property type="match status" value="1"/>
</dbReference>
<evidence type="ECO:0000259" key="15">
    <source>
        <dbReference type="PROSITE" id="PS51164"/>
    </source>
</evidence>
<evidence type="ECO:0000256" key="10">
    <source>
        <dbReference type="ARBA" id="ARBA00023326"/>
    </source>
</evidence>
<evidence type="ECO:0000256" key="6">
    <source>
        <dbReference type="ARBA" id="ARBA00022729"/>
    </source>
</evidence>
<name>A0AAD5SKB4_9FUNG</name>
<accession>A0AAD5SKB4</accession>
<evidence type="ECO:0000256" key="9">
    <source>
        <dbReference type="ARBA" id="ARBA00023295"/>
    </source>
</evidence>
<comment type="pathway">
    <text evidence="2 11 12">Glycan degradation; xylan degradation.</text>
</comment>
<dbReference type="EMBL" id="JADGJD010000017">
    <property type="protein sequence ID" value="KAJ3056897.1"/>
    <property type="molecule type" value="Genomic_DNA"/>
</dbReference>
<evidence type="ECO:0000256" key="2">
    <source>
        <dbReference type="ARBA" id="ARBA00004851"/>
    </source>
</evidence>
<evidence type="ECO:0000256" key="4">
    <source>
        <dbReference type="ARBA" id="ARBA00012590"/>
    </source>
</evidence>
<feature type="active site" description="Proton donor" evidence="11">
    <location>
        <position position="210"/>
    </location>
</feature>
<keyword evidence="5 11" id="KW-0858">Xylan degradation</keyword>
<dbReference type="InterPro" id="IPR000254">
    <property type="entry name" value="CBD"/>
</dbReference>
<dbReference type="PROSITE" id="PS51164">
    <property type="entry name" value="CBM1_2"/>
    <property type="match status" value="1"/>
</dbReference>
<dbReference type="AlphaFoldDB" id="A0AAD5SKB4"/>
<evidence type="ECO:0000256" key="7">
    <source>
        <dbReference type="ARBA" id="ARBA00022801"/>
    </source>
</evidence>
<feature type="signal peptide" evidence="14">
    <location>
        <begin position="1"/>
        <end position="19"/>
    </location>
</feature>
<feature type="domain" description="CBM1" evidence="15">
    <location>
        <begin position="255"/>
        <end position="291"/>
    </location>
</feature>
<dbReference type="PRINTS" id="PR00911">
    <property type="entry name" value="GLHYDRLASE11"/>
</dbReference>
<dbReference type="InterPro" id="IPR018208">
    <property type="entry name" value="GH11_AS_1"/>
</dbReference>
<feature type="chain" id="PRO_5042084042" description="Endo-1,4-beta-xylanase" evidence="14">
    <location>
        <begin position="20"/>
        <end position="291"/>
    </location>
</feature>
<dbReference type="FunFam" id="2.60.120.180:FF:000001">
    <property type="entry name" value="Endo-1,4-beta-xylanase"/>
    <property type="match status" value="1"/>
</dbReference>
<dbReference type="InterPro" id="IPR001137">
    <property type="entry name" value="Glyco_hydro_11"/>
</dbReference>
<dbReference type="SUPFAM" id="SSF49899">
    <property type="entry name" value="Concanavalin A-like lectins/glucanases"/>
    <property type="match status" value="1"/>
</dbReference>
<reference evidence="17" key="1">
    <citation type="submission" date="2020-05" db="EMBL/GenBank/DDBJ databases">
        <title>Phylogenomic resolution of chytrid fungi.</title>
        <authorList>
            <person name="Stajich J.E."/>
            <person name="Amses K."/>
            <person name="Simmons R."/>
            <person name="Seto K."/>
            <person name="Myers J."/>
            <person name="Bonds A."/>
            <person name="Quandt C.A."/>
            <person name="Barry K."/>
            <person name="Liu P."/>
            <person name="Grigoriev I."/>
            <person name="Longcore J.E."/>
            <person name="James T.Y."/>
        </authorList>
    </citation>
    <scope>NUCLEOTIDE SEQUENCE</scope>
    <source>
        <strain evidence="17">JEL0318</strain>
    </source>
</reference>